<dbReference type="EMBL" id="CATOUU010000477">
    <property type="protein sequence ID" value="CAI9931219.1"/>
    <property type="molecule type" value="Genomic_DNA"/>
</dbReference>
<reference evidence="2" key="1">
    <citation type="submission" date="2023-06" db="EMBL/GenBank/DDBJ databases">
        <authorList>
            <person name="Kurt Z."/>
        </authorList>
    </citation>
    <scope>NUCLEOTIDE SEQUENCE</scope>
</reference>
<gene>
    <name evidence="3" type="ORF">HINF_LOCUS13221</name>
    <name evidence="1" type="ORF">HINF_LOCUS18864</name>
    <name evidence="2" type="ORF">HINF_LOCUS29731</name>
    <name evidence="4" type="ORF">HINF_LOCUS73344</name>
</gene>
<evidence type="ECO:0000313" key="3">
    <source>
        <dbReference type="EMBL" id="CAL5993751.1"/>
    </source>
</evidence>
<organism evidence="2">
    <name type="scientific">Hexamita inflata</name>
    <dbReference type="NCBI Taxonomy" id="28002"/>
    <lineage>
        <taxon>Eukaryota</taxon>
        <taxon>Metamonada</taxon>
        <taxon>Diplomonadida</taxon>
        <taxon>Hexamitidae</taxon>
        <taxon>Hexamitinae</taxon>
        <taxon>Hexamita</taxon>
    </lineage>
</organism>
<sequence length="286" mass="33725">MQIVLSKQEQSLVDILSRLLKSSCPIQLSYNVLALPDTLENKLFELLSSSLQINTLQLRDIFNKLVFKCINALKTQQITINPLVQDSLAKILELKEVKTEYSDIQQQQTDIQPKNRNIQNKREPASKVNIKLKNEGVQDQQLTQQCYNLHQNKPRTQSKESIQFQNRFSSCLQVILQIQETDNKIVCEKVLSHLQQNSSKKFWKQITELIPEKTTIQLREYFQNSFKRFMHQEYLNKTDKIILQSLILEMKDKKPAEIAEKFMEMTAERNYFKRNVIMYIVNLKEQ</sequence>
<dbReference type="AlphaFoldDB" id="A0AA86U7I0"/>
<accession>A0AA86U7I0</accession>
<comment type="caution">
    <text evidence="2">The sequence shown here is derived from an EMBL/GenBank/DDBJ whole genome shotgun (WGS) entry which is preliminary data.</text>
</comment>
<evidence type="ECO:0000313" key="1">
    <source>
        <dbReference type="EMBL" id="CAI9931219.1"/>
    </source>
</evidence>
<proteinExistence type="predicted"/>
<dbReference type="EMBL" id="CATOUU010000697">
    <property type="protein sequence ID" value="CAI9942086.1"/>
    <property type="molecule type" value="Genomic_DNA"/>
</dbReference>
<evidence type="ECO:0000313" key="2">
    <source>
        <dbReference type="EMBL" id="CAI9942086.1"/>
    </source>
</evidence>
<evidence type="ECO:0000313" key="5">
    <source>
        <dbReference type="Proteomes" id="UP001642409"/>
    </source>
</evidence>
<dbReference type="EMBL" id="CAXDID020000030">
    <property type="protein sequence ID" value="CAL5993751.1"/>
    <property type="molecule type" value="Genomic_DNA"/>
</dbReference>
<reference evidence="3 5" key="2">
    <citation type="submission" date="2024-07" db="EMBL/GenBank/DDBJ databases">
        <authorList>
            <person name="Akdeniz Z."/>
        </authorList>
    </citation>
    <scope>NUCLEOTIDE SEQUENCE [LARGE SCALE GENOMIC DNA]</scope>
</reference>
<dbReference type="Proteomes" id="UP001642409">
    <property type="component" value="Unassembled WGS sequence"/>
</dbReference>
<keyword evidence="5" id="KW-1185">Reference proteome</keyword>
<evidence type="ECO:0000313" key="4">
    <source>
        <dbReference type="EMBL" id="CAL6105611.1"/>
    </source>
</evidence>
<dbReference type="EMBL" id="CAXDID020000599">
    <property type="protein sequence ID" value="CAL6105611.1"/>
    <property type="molecule type" value="Genomic_DNA"/>
</dbReference>
<name>A0AA86U7I0_9EUKA</name>
<protein>
    <submittedName>
        <fullName evidence="3">Hypothetical_protein</fullName>
    </submittedName>
</protein>